<evidence type="ECO:0000313" key="15">
    <source>
        <dbReference type="Proteomes" id="UP001307705"/>
    </source>
</evidence>
<dbReference type="SUPFAM" id="SSF52833">
    <property type="entry name" value="Thioredoxin-like"/>
    <property type="match status" value="1"/>
</dbReference>
<evidence type="ECO:0000256" key="6">
    <source>
        <dbReference type="ARBA" id="ARBA00023002"/>
    </source>
</evidence>
<dbReference type="Proteomes" id="UP001307705">
    <property type="component" value="Unassembled WGS sequence"/>
</dbReference>
<comment type="similarity">
    <text evidence="10">Belongs to the peroxiredoxin family. BCP/PrxQ subfamily.</text>
</comment>
<evidence type="ECO:0000256" key="5">
    <source>
        <dbReference type="ARBA" id="ARBA00022862"/>
    </source>
</evidence>
<dbReference type="InterPro" id="IPR013766">
    <property type="entry name" value="Thioredoxin_domain"/>
</dbReference>
<dbReference type="Pfam" id="PF00578">
    <property type="entry name" value="AhpC-TSA"/>
    <property type="match status" value="1"/>
</dbReference>
<gene>
    <name evidence="14" type="primary">bcp_1</name>
    <name evidence="14" type="ORF">Ataiwa_08150</name>
</gene>
<dbReference type="EC" id="1.11.1.24" evidence="3"/>
<dbReference type="PIRSF" id="PIRSF000239">
    <property type="entry name" value="AHPC"/>
    <property type="match status" value="1"/>
</dbReference>
<dbReference type="EMBL" id="BTPE01000002">
    <property type="protein sequence ID" value="GMQ32543.1"/>
    <property type="molecule type" value="Genomic_DNA"/>
</dbReference>
<dbReference type="PANTHER" id="PTHR42801:SF4">
    <property type="entry name" value="AHPC_TSA FAMILY PROTEIN"/>
    <property type="match status" value="1"/>
</dbReference>
<keyword evidence="7" id="KW-1015">Disulfide bond</keyword>
<feature type="domain" description="Thioredoxin" evidence="13">
    <location>
        <begin position="14"/>
        <end position="160"/>
    </location>
</feature>
<dbReference type="InterPro" id="IPR000866">
    <property type="entry name" value="AhpC/TSA"/>
</dbReference>
<protein>
    <recommendedName>
        <fullName evidence="3">thioredoxin-dependent peroxiredoxin</fullName>
        <ecNumber evidence="3">1.11.1.24</ecNumber>
    </recommendedName>
    <alternativeName>
        <fullName evidence="9">Thioredoxin peroxidase</fullName>
    </alternativeName>
    <alternativeName>
        <fullName evidence="11">Thioredoxin-dependent peroxiredoxin Bcp</fullName>
    </alternativeName>
</protein>
<dbReference type="PANTHER" id="PTHR42801">
    <property type="entry name" value="THIOREDOXIN-DEPENDENT PEROXIDE REDUCTASE"/>
    <property type="match status" value="1"/>
</dbReference>
<comment type="caution">
    <text evidence="14">The sequence shown here is derived from an EMBL/GenBank/DDBJ whole genome shotgun (WGS) entry which is preliminary data.</text>
</comment>
<comment type="function">
    <text evidence="1">Thiol-specific peroxidase that catalyzes the reduction of hydrogen peroxide and organic hydroperoxides to water and alcohols, respectively. Plays a role in cell protection against oxidative stress by detoxifying peroxides and as sensor of hydrogen peroxide-mediated signaling events.</text>
</comment>
<keyword evidence="8" id="KW-0676">Redox-active center</keyword>
<evidence type="ECO:0000256" key="3">
    <source>
        <dbReference type="ARBA" id="ARBA00013017"/>
    </source>
</evidence>
<sequence>MNGVRFEKRKTMALKKGAAAPDFTLPATSDQTITLSKDLKGKAVVLYFYPKDFTPGCTAEACEFRDQFEGFRDLDIPIFGISRDDIPTHEKFKKAHRLPFDLLSDSSGKVCKAYDALIPLIKMPKRVTYLLDENHQIVGIFAGMFENKAHAQSMLKLLEK</sequence>
<evidence type="ECO:0000256" key="9">
    <source>
        <dbReference type="ARBA" id="ARBA00032824"/>
    </source>
</evidence>
<evidence type="ECO:0000256" key="12">
    <source>
        <dbReference type="ARBA" id="ARBA00049091"/>
    </source>
</evidence>
<dbReference type="InterPro" id="IPR024706">
    <property type="entry name" value="Peroxiredoxin_AhpC-typ"/>
</dbReference>
<evidence type="ECO:0000259" key="13">
    <source>
        <dbReference type="PROSITE" id="PS51352"/>
    </source>
</evidence>
<evidence type="ECO:0000313" key="14">
    <source>
        <dbReference type="EMBL" id="GMQ32543.1"/>
    </source>
</evidence>
<evidence type="ECO:0000256" key="11">
    <source>
        <dbReference type="ARBA" id="ARBA00042639"/>
    </source>
</evidence>
<name>A0ABQ6PZB6_9BACT</name>
<evidence type="ECO:0000256" key="1">
    <source>
        <dbReference type="ARBA" id="ARBA00003330"/>
    </source>
</evidence>
<dbReference type="RefSeq" id="WP_338227357.1">
    <property type="nucleotide sequence ID" value="NZ_BTPE01000002.1"/>
</dbReference>
<dbReference type="CDD" id="cd03017">
    <property type="entry name" value="PRX_BCP"/>
    <property type="match status" value="1"/>
</dbReference>
<keyword evidence="5" id="KW-0049">Antioxidant</keyword>
<evidence type="ECO:0000256" key="7">
    <source>
        <dbReference type="ARBA" id="ARBA00023157"/>
    </source>
</evidence>
<evidence type="ECO:0000256" key="10">
    <source>
        <dbReference type="ARBA" id="ARBA00038489"/>
    </source>
</evidence>
<comment type="catalytic activity">
    <reaction evidence="12">
        <text>a hydroperoxide + [thioredoxin]-dithiol = an alcohol + [thioredoxin]-disulfide + H2O</text>
        <dbReference type="Rhea" id="RHEA:62620"/>
        <dbReference type="Rhea" id="RHEA-COMP:10698"/>
        <dbReference type="Rhea" id="RHEA-COMP:10700"/>
        <dbReference type="ChEBI" id="CHEBI:15377"/>
        <dbReference type="ChEBI" id="CHEBI:29950"/>
        <dbReference type="ChEBI" id="CHEBI:30879"/>
        <dbReference type="ChEBI" id="CHEBI:35924"/>
        <dbReference type="ChEBI" id="CHEBI:50058"/>
        <dbReference type="EC" id="1.11.1.24"/>
    </reaction>
</comment>
<accession>A0ABQ6PZB6</accession>
<comment type="subunit">
    <text evidence="2">Monomer.</text>
</comment>
<keyword evidence="15" id="KW-1185">Reference proteome</keyword>
<dbReference type="GO" id="GO:0004601">
    <property type="term" value="F:peroxidase activity"/>
    <property type="evidence" value="ECO:0007669"/>
    <property type="project" value="UniProtKB-KW"/>
</dbReference>
<reference evidence="14 15" key="1">
    <citation type="submission" date="2023-08" db="EMBL/GenBank/DDBJ databases">
        <title>Draft genome sequence of Algoriphagus taiwanensis.</title>
        <authorList>
            <person name="Takatani N."/>
            <person name="Hosokawa M."/>
            <person name="Sawabe T."/>
        </authorList>
    </citation>
    <scope>NUCLEOTIDE SEQUENCE [LARGE SCALE GENOMIC DNA]</scope>
    <source>
        <strain evidence="14 15">JCM 19755</strain>
    </source>
</reference>
<dbReference type="PROSITE" id="PS51352">
    <property type="entry name" value="THIOREDOXIN_2"/>
    <property type="match status" value="1"/>
</dbReference>
<keyword evidence="6" id="KW-0560">Oxidoreductase</keyword>
<proteinExistence type="inferred from homology"/>
<keyword evidence="4 14" id="KW-0575">Peroxidase</keyword>
<evidence type="ECO:0000256" key="4">
    <source>
        <dbReference type="ARBA" id="ARBA00022559"/>
    </source>
</evidence>
<dbReference type="InterPro" id="IPR050924">
    <property type="entry name" value="Peroxiredoxin_BCP/PrxQ"/>
</dbReference>
<dbReference type="Gene3D" id="3.40.30.10">
    <property type="entry name" value="Glutaredoxin"/>
    <property type="match status" value="1"/>
</dbReference>
<dbReference type="InterPro" id="IPR036249">
    <property type="entry name" value="Thioredoxin-like_sf"/>
</dbReference>
<evidence type="ECO:0000256" key="8">
    <source>
        <dbReference type="ARBA" id="ARBA00023284"/>
    </source>
</evidence>
<organism evidence="14 15">
    <name type="scientific">Algoriphagus taiwanensis</name>
    <dbReference type="NCBI Taxonomy" id="1445656"/>
    <lineage>
        <taxon>Bacteria</taxon>
        <taxon>Pseudomonadati</taxon>
        <taxon>Bacteroidota</taxon>
        <taxon>Cytophagia</taxon>
        <taxon>Cytophagales</taxon>
        <taxon>Cyclobacteriaceae</taxon>
        <taxon>Algoriphagus</taxon>
    </lineage>
</organism>
<evidence type="ECO:0000256" key="2">
    <source>
        <dbReference type="ARBA" id="ARBA00011245"/>
    </source>
</evidence>